<comment type="caution">
    <text evidence="2">The sequence shown here is derived from an EMBL/GenBank/DDBJ whole genome shotgun (WGS) entry which is preliminary data.</text>
</comment>
<evidence type="ECO:0000313" key="2">
    <source>
        <dbReference type="EMBL" id="CAJ1371629.1"/>
    </source>
</evidence>
<sequence length="948" mass="105363">MEEVAALEEALQHVGRRGEGFAKYDSAVTAYGIQLRAWVDMQVDARLGQLLPSLLEGELESFRSEFAAQEVVSSRLEGELQAVADAQAKLLQVVEGMSRELSRFKEDRTGREAWDSQELAKLRDQVSAMDRQFQNWRSEVSMEESSLKDLSAWAERKFTAESQRIQGVERELSHAEARFNTKLQELNSEAGRSKLDVEPRACERAQEGALAESNEWSRCGALLLRRRMDCAAFAELRRTLRSGGSLLKSFCDEVLGGGTSLASLYGYLDLTQALLMLRPTCQAAAAAAKGHPRLRSPLAVDVQDIEDLLGHRAFKGKWPKGSQAAPEAILRKVTQLLRAAHSVSQDSLQILSLPFGVPNSTLRMWVRLGLLGELRELHLLGRGGPSDAGLTYLARCCPKLQRLTVLGGNSSAASSLLMQAQSKGAMSDDWWRGFRCTRLCILPRLQHAKLKGLSVQRVPSWFCGQWSPIMPTWGHEVHCYDHLGRFVCMRNGIIERVGVVRSLLPSQFGPWWELDVTFLARQDCPSQLILLLPVAGEPPTLEALPGAKEPASILRGAVVGPSDGMRDKPRKFPHPGHGHEWRRVSRECNIEGMLPWGIQEWAEAAISSGADDSVSMFFEGASSDDEEESACVTKSVEELLAQLDRDEAREWEAHRPSARVEVGSGSVPSIEELLVQLEVEEARGLGSEADLPRSKLSVLRNDLEARLENQLSARIRDPRDMESKLLSLRTELEAKVDSLLEGKLRSVEDRMESRLSNCRMQIEEKVESFMGDRMESLRKECHQDAKGYVQDAQVRLSEDVASMQQRLISELRAETTLALSRESAAIAALDEQLWITDQRLGQRIDELAHSRVRERGGAKGGRLLNSFSEFQEELTEPATEAATRAKRVTGGVLAAAHQAAKTLMEECRYEDGRDERARNHRLSSREASSPSPEGAWLRSSRRGGALAG</sequence>
<keyword evidence="3" id="KW-1185">Reference proteome</keyword>
<dbReference type="EMBL" id="CAUJNA010000089">
    <property type="protein sequence ID" value="CAJ1371629.1"/>
    <property type="molecule type" value="Genomic_DNA"/>
</dbReference>
<accession>A0AA36HM07</accession>
<protein>
    <submittedName>
        <fullName evidence="2">Uncharacterized protein</fullName>
    </submittedName>
</protein>
<dbReference type="Proteomes" id="UP001178507">
    <property type="component" value="Unassembled WGS sequence"/>
</dbReference>
<evidence type="ECO:0000313" key="3">
    <source>
        <dbReference type="Proteomes" id="UP001178507"/>
    </source>
</evidence>
<proteinExistence type="predicted"/>
<feature type="region of interest" description="Disordered" evidence="1">
    <location>
        <begin position="911"/>
        <end position="948"/>
    </location>
</feature>
<reference evidence="2" key="1">
    <citation type="submission" date="2023-08" db="EMBL/GenBank/DDBJ databases">
        <authorList>
            <person name="Chen Y."/>
            <person name="Shah S."/>
            <person name="Dougan E. K."/>
            <person name="Thang M."/>
            <person name="Chan C."/>
        </authorList>
    </citation>
    <scope>NUCLEOTIDE SEQUENCE</scope>
</reference>
<evidence type="ECO:0000256" key="1">
    <source>
        <dbReference type="SAM" id="MobiDB-lite"/>
    </source>
</evidence>
<dbReference type="AlphaFoldDB" id="A0AA36HM07"/>
<gene>
    <name evidence="2" type="ORF">EVOR1521_LOCUS1903</name>
</gene>
<name>A0AA36HM07_9DINO</name>
<feature type="region of interest" description="Disordered" evidence="1">
    <location>
        <begin position="558"/>
        <end position="578"/>
    </location>
</feature>
<organism evidence="2 3">
    <name type="scientific">Effrenium voratum</name>
    <dbReference type="NCBI Taxonomy" id="2562239"/>
    <lineage>
        <taxon>Eukaryota</taxon>
        <taxon>Sar</taxon>
        <taxon>Alveolata</taxon>
        <taxon>Dinophyceae</taxon>
        <taxon>Suessiales</taxon>
        <taxon>Symbiodiniaceae</taxon>
        <taxon>Effrenium</taxon>
    </lineage>
</organism>